<evidence type="ECO:0000256" key="1">
    <source>
        <dbReference type="ARBA" id="ARBA00022475"/>
    </source>
</evidence>
<dbReference type="Gene3D" id="3.30.1490.480">
    <property type="entry name" value="Endolytic murein transglycosylase"/>
    <property type="match status" value="1"/>
</dbReference>
<keyword evidence="6" id="KW-0961">Cell wall biogenesis/degradation</keyword>
<evidence type="ECO:0000256" key="7">
    <source>
        <dbReference type="SAM" id="Phobius"/>
    </source>
</evidence>
<dbReference type="InterPro" id="IPR003770">
    <property type="entry name" value="MLTG-like"/>
</dbReference>
<protein>
    <recommendedName>
        <fullName evidence="10">Endolytic murein transglycosylase</fullName>
    </recommendedName>
</protein>
<keyword evidence="4 7" id="KW-0472">Membrane</keyword>
<evidence type="ECO:0000256" key="2">
    <source>
        <dbReference type="ARBA" id="ARBA00022692"/>
    </source>
</evidence>
<dbReference type="AlphaFoldDB" id="A0A1F6XKL3"/>
<keyword evidence="1" id="KW-1003">Cell membrane</keyword>
<dbReference type="STRING" id="1801773.A3A03_01630"/>
<gene>
    <name evidence="8" type="ORF">A3A03_01630</name>
</gene>
<keyword evidence="2 7" id="KW-0812">Transmembrane</keyword>
<organism evidence="8 9">
    <name type="scientific">Candidatus Nomurabacteria bacterium RIFCSPLOWO2_01_FULL_40_18</name>
    <dbReference type="NCBI Taxonomy" id="1801773"/>
    <lineage>
        <taxon>Bacteria</taxon>
        <taxon>Candidatus Nomuraibacteriota</taxon>
    </lineage>
</organism>
<name>A0A1F6XKL3_9BACT</name>
<keyword evidence="3 7" id="KW-1133">Transmembrane helix</keyword>
<proteinExistence type="predicted"/>
<dbReference type="EMBL" id="MFUX01000019">
    <property type="protein sequence ID" value="OGI94548.1"/>
    <property type="molecule type" value="Genomic_DNA"/>
</dbReference>
<evidence type="ECO:0000256" key="5">
    <source>
        <dbReference type="ARBA" id="ARBA00023239"/>
    </source>
</evidence>
<dbReference type="PANTHER" id="PTHR30518">
    <property type="entry name" value="ENDOLYTIC MUREIN TRANSGLYCOSYLASE"/>
    <property type="match status" value="1"/>
</dbReference>
<evidence type="ECO:0008006" key="10">
    <source>
        <dbReference type="Google" id="ProtNLM"/>
    </source>
</evidence>
<feature type="transmembrane region" description="Helical" evidence="7">
    <location>
        <begin position="7"/>
        <end position="26"/>
    </location>
</feature>
<dbReference type="GO" id="GO:0071555">
    <property type="term" value="P:cell wall organization"/>
    <property type="evidence" value="ECO:0007669"/>
    <property type="project" value="UniProtKB-KW"/>
</dbReference>
<dbReference type="Proteomes" id="UP000176629">
    <property type="component" value="Unassembled WGS sequence"/>
</dbReference>
<evidence type="ECO:0000313" key="9">
    <source>
        <dbReference type="Proteomes" id="UP000176629"/>
    </source>
</evidence>
<dbReference type="Pfam" id="PF02618">
    <property type="entry name" value="YceG"/>
    <property type="match status" value="2"/>
</dbReference>
<keyword evidence="5" id="KW-0456">Lyase</keyword>
<evidence type="ECO:0000256" key="3">
    <source>
        <dbReference type="ARBA" id="ARBA00022989"/>
    </source>
</evidence>
<sequence>MQNKKIFCILFIIVFLCILFFFFISAPGNFPTGIIFQIAPGNSLRSVSSGLKEDHIIRSRLTFETLVMLFSGEKRVISADYYFENKLSVLEVAWRISKGEHHMAPIAFTIPEGYNNTQIADIFVSKLSNFDKNEFLLKTQGLEGRLFPDTYFFFTTASEKEVLESIRKNFEKKMSLIRADILNSKKTTGRTEQDIIIMASLIEGEAKGDIDRKVISGILWKRLSIGMPLQADAAPETYKTKGLPKIPIGNPGLEALKATIYPQSSPYLYYLHDKNGDIHYAKSFLEHRQNVLKYLQ</sequence>
<reference evidence="8 9" key="1">
    <citation type="journal article" date="2016" name="Nat. Commun.">
        <title>Thousands of microbial genomes shed light on interconnected biogeochemical processes in an aquifer system.</title>
        <authorList>
            <person name="Anantharaman K."/>
            <person name="Brown C.T."/>
            <person name="Hug L.A."/>
            <person name="Sharon I."/>
            <person name="Castelle C.J."/>
            <person name="Probst A.J."/>
            <person name="Thomas B.C."/>
            <person name="Singh A."/>
            <person name="Wilkins M.J."/>
            <person name="Karaoz U."/>
            <person name="Brodie E.L."/>
            <person name="Williams K.H."/>
            <person name="Hubbard S.S."/>
            <person name="Banfield J.F."/>
        </authorList>
    </citation>
    <scope>NUCLEOTIDE SEQUENCE [LARGE SCALE GENOMIC DNA]</scope>
</reference>
<evidence type="ECO:0000256" key="6">
    <source>
        <dbReference type="ARBA" id="ARBA00023316"/>
    </source>
</evidence>
<accession>A0A1F6XKL3</accession>
<dbReference type="GO" id="GO:0016829">
    <property type="term" value="F:lyase activity"/>
    <property type="evidence" value="ECO:0007669"/>
    <property type="project" value="UniProtKB-KW"/>
</dbReference>
<evidence type="ECO:0000313" key="8">
    <source>
        <dbReference type="EMBL" id="OGI94548.1"/>
    </source>
</evidence>
<evidence type="ECO:0000256" key="4">
    <source>
        <dbReference type="ARBA" id="ARBA00023136"/>
    </source>
</evidence>
<comment type="caution">
    <text evidence="8">The sequence shown here is derived from an EMBL/GenBank/DDBJ whole genome shotgun (WGS) entry which is preliminary data.</text>
</comment>
<dbReference type="PANTHER" id="PTHR30518:SF2">
    <property type="entry name" value="ENDOLYTIC MUREIN TRANSGLYCOSYLASE"/>
    <property type="match status" value="1"/>
</dbReference>